<keyword evidence="1" id="KW-0560">Oxidoreductase</keyword>
<dbReference type="InterPro" id="IPR056798">
    <property type="entry name" value="ADH_Fe_C"/>
</dbReference>
<dbReference type="PANTHER" id="PTHR11496:SF104">
    <property type="entry name" value="3-DEOXY-ALPHA-D-MANNO-OCTULOSONATE 8-OXIDASE"/>
    <property type="match status" value="1"/>
</dbReference>
<dbReference type="Gene3D" id="1.20.1090.10">
    <property type="entry name" value="Dehydroquinate synthase-like - alpha domain"/>
    <property type="match status" value="1"/>
</dbReference>
<evidence type="ECO:0000259" key="2">
    <source>
        <dbReference type="Pfam" id="PF00465"/>
    </source>
</evidence>
<accession>A0ABS2F291</accession>
<dbReference type="CDD" id="cd08185">
    <property type="entry name" value="Fe-ADH-like"/>
    <property type="match status" value="1"/>
</dbReference>
<protein>
    <submittedName>
        <fullName evidence="4">Iron-containing alcohol dehydrogenase</fullName>
    </submittedName>
</protein>
<comment type="caution">
    <text evidence="4">The sequence shown here is derived from an EMBL/GenBank/DDBJ whole genome shotgun (WGS) entry which is preliminary data.</text>
</comment>
<organism evidence="4 5">
    <name type="scientific">Olsenella profusa</name>
    <dbReference type="NCBI Taxonomy" id="138595"/>
    <lineage>
        <taxon>Bacteria</taxon>
        <taxon>Bacillati</taxon>
        <taxon>Actinomycetota</taxon>
        <taxon>Coriobacteriia</taxon>
        <taxon>Coriobacteriales</taxon>
        <taxon>Atopobiaceae</taxon>
        <taxon>Olsenella</taxon>
    </lineage>
</organism>
<dbReference type="PANTHER" id="PTHR11496">
    <property type="entry name" value="ALCOHOL DEHYDROGENASE"/>
    <property type="match status" value="1"/>
</dbReference>
<dbReference type="InterPro" id="IPR039697">
    <property type="entry name" value="Alcohol_dehydrogenase_Fe"/>
</dbReference>
<dbReference type="RefSeq" id="WP_204793414.1">
    <property type="nucleotide sequence ID" value="NZ_JACSNQ010000010.1"/>
</dbReference>
<evidence type="ECO:0000313" key="5">
    <source>
        <dbReference type="Proteomes" id="UP000712527"/>
    </source>
</evidence>
<dbReference type="SUPFAM" id="SSF56796">
    <property type="entry name" value="Dehydroquinate synthase-like"/>
    <property type="match status" value="1"/>
</dbReference>
<gene>
    <name evidence="4" type="ORF">H9X80_05895</name>
</gene>
<dbReference type="Pfam" id="PF00465">
    <property type="entry name" value="Fe-ADH"/>
    <property type="match status" value="1"/>
</dbReference>
<reference evidence="4 5" key="1">
    <citation type="journal article" date="2021" name="Sci. Rep.">
        <title>The distribution of antibiotic resistance genes in chicken gut microbiota commensals.</title>
        <authorList>
            <person name="Juricova H."/>
            <person name="Matiasovicova J."/>
            <person name="Kubasova T."/>
            <person name="Cejkova D."/>
            <person name="Rychlik I."/>
        </authorList>
    </citation>
    <scope>NUCLEOTIDE SEQUENCE [LARGE SCALE GENOMIC DNA]</scope>
    <source>
        <strain evidence="4 5">An794</strain>
    </source>
</reference>
<evidence type="ECO:0000259" key="3">
    <source>
        <dbReference type="Pfam" id="PF25137"/>
    </source>
</evidence>
<feature type="domain" description="Fe-containing alcohol dehydrogenase-like C-terminal" evidence="3">
    <location>
        <begin position="196"/>
        <end position="394"/>
    </location>
</feature>
<dbReference type="Gene3D" id="3.40.50.1970">
    <property type="match status" value="1"/>
</dbReference>
<keyword evidence="5" id="KW-1185">Reference proteome</keyword>
<dbReference type="Proteomes" id="UP000712527">
    <property type="component" value="Unassembled WGS sequence"/>
</dbReference>
<name>A0ABS2F291_9ACTN</name>
<feature type="domain" description="Alcohol dehydrogenase iron-type/glycerol dehydrogenase GldA" evidence="2">
    <location>
        <begin position="11"/>
        <end position="185"/>
    </location>
</feature>
<proteinExistence type="predicted"/>
<sequence length="395" mass="42389">MARNTFNAYAPTRVLFGPGQLNHLHEQALPGKKAMVVISNGRSTRANGYLDRTLDELHAAGVETVVFDKVGANPTKQVTEEGAFFAREQGVDFVVALGGGSVMDSAKVMAMFAPQPSDDLWDYAGGTTGKGLPLVNPELPWVAITTTAGTGSEVDSAGVISNVETHEKIGVGSANLFATLAIVDPELMLSVPPTFTAYQGFDALFHSLEGHISNATNPMADMVQMAAIENIGRWLPTAVSDGGNLEARTAVAFANTMSGYSMDFSACTSEHSMEHAMSAYHPELPHGAGLTMISLEYFRFWIGHHVCDERFVEMARALGKTDAEKPEDFLDALRALQEACGVADLKMSDYGFTGTHEEALELARCARATMGALFACDPGETTDEDIAGIYERSYR</sequence>
<dbReference type="Pfam" id="PF25137">
    <property type="entry name" value="ADH_Fe_C"/>
    <property type="match status" value="1"/>
</dbReference>
<dbReference type="InterPro" id="IPR001670">
    <property type="entry name" value="ADH_Fe/GldA"/>
</dbReference>
<evidence type="ECO:0000256" key="1">
    <source>
        <dbReference type="ARBA" id="ARBA00023002"/>
    </source>
</evidence>
<evidence type="ECO:0000313" key="4">
    <source>
        <dbReference type="EMBL" id="MBM6775070.1"/>
    </source>
</evidence>
<dbReference type="EMBL" id="JACSNQ010000010">
    <property type="protein sequence ID" value="MBM6775070.1"/>
    <property type="molecule type" value="Genomic_DNA"/>
</dbReference>